<accession>A0A834G5S9</accession>
<feature type="region of interest" description="Disordered" evidence="1">
    <location>
        <begin position="385"/>
        <end position="409"/>
    </location>
</feature>
<feature type="compositionally biased region" description="Polar residues" evidence="1">
    <location>
        <begin position="444"/>
        <end position="458"/>
    </location>
</feature>
<dbReference type="AlphaFoldDB" id="A0A834G5S9"/>
<keyword evidence="3" id="KW-1185">Reference proteome</keyword>
<gene>
    <name evidence="2" type="ORF">RHSIM_Rhsim12G0142100</name>
</gene>
<organism evidence="2 3">
    <name type="scientific">Rhododendron simsii</name>
    <name type="common">Sims's rhododendron</name>
    <dbReference type="NCBI Taxonomy" id="118357"/>
    <lineage>
        <taxon>Eukaryota</taxon>
        <taxon>Viridiplantae</taxon>
        <taxon>Streptophyta</taxon>
        <taxon>Embryophyta</taxon>
        <taxon>Tracheophyta</taxon>
        <taxon>Spermatophyta</taxon>
        <taxon>Magnoliopsida</taxon>
        <taxon>eudicotyledons</taxon>
        <taxon>Gunneridae</taxon>
        <taxon>Pentapetalae</taxon>
        <taxon>asterids</taxon>
        <taxon>Ericales</taxon>
        <taxon>Ericaceae</taxon>
        <taxon>Ericoideae</taxon>
        <taxon>Rhodoreae</taxon>
        <taxon>Rhododendron</taxon>
    </lineage>
</organism>
<comment type="caution">
    <text evidence="2">The sequence shown here is derived from an EMBL/GenBank/DDBJ whole genome shotgun (WGS) entry which is preliminary data.</text>
</comment>
<feature type="compositionally biased region" description="Low complexity" evidence="1">
    <location>
        <begin position="272"/>
        <end position="285"/>
    </location>
</feature>
<feature type="compositionally biased region" description="Low complexity" evidence="1">
    <location>
        <begin position="225"/>
        <end position="245"/>
    </location>
</feature>
<dbReference type="Pfam" id="PF14223">
    <property type="entry name" value="Retrotran_gag_2"/>
    <property type="match status" value="1"/>
</dbReference>
<feature type="region of interest" description="Disordered" evidence="1">
    <location>
        <begin position="221"/>
        <end position="289"/>
    </location>
</feature>
<dbReference type="OrthoDB" id="1845088at2759"/>
<proteinExistence type="predicted"/>
<dbReference type="PANTHER" id="PTHR47481:SF34">
    <property type="entry name" value="CCHC-TYPE DOMAIN-CONTAINING PROTEIN"/>
    <property type="match status" value="1"/>
</dbReference>
<feature type="compositionally biased region" description="Low complexity" evidence="1">
    <location>
        <begin position="459"/>
        <end position="469"/>
    </location>
</feature>
<feature type="compositionally biased region" description="Pro residues" evidence="1">
    <location>
        <begin position="246"/>
        <end position="256"/>
    </location>
</feature>
<protein>
    <recommendedName>
        <fullName evidence="4">Retrotransposon Copia-like N-terminal domain-containing protein</fullName>
    </recommendedName>
</protein>
<reference evidence="2" key="1">
    <citation type="submission" date="2019-11" db="EMBL/GenBank/DDBJ databases">
        <authorList>
            <person name="Liu Y."/>
            <person name="Hou J."/>
            <person name="Li T.-Q."/>
            <person name="Guan C.-H."/>
            <person name="Wu X."/>
            <person name="Wu H.-Z."/>
            <person name="Ling F."/>
            <person name="Zhang R."/>
            <person name="Shi X.-G."/>
            <person name="Ren J.-P."/>
            <person name="Chen E.-F."/>
            <person name="Sun J.-M."/>
        </authorList>
    </citation>
    <scope>NUCLEOTIDE SEQUENCE</scope>
    <source>
        <strain evidence="2">Adult_tree_wgs_1</strain>
        <tissue evidence="2">Leaves</tissue>
    </source>
</reference>
<dbReference type="Proteomes" id="UP000626092">
    <property type="component" value="Unassembled WGS sequence"/>
</dbReference>
<feature type="compositionally biased region" description="Polar residues" evidence="1">
    <location>
        <begin position="477"/>
        <end position="486"/>
    </location>
</feature>
<evidence type="ECO:0000313" key="2">
    <source>
        <dbReference type="EMBL" id="KAF7124517.1"/>
    </source>
</evidence>
<evidence type="ECO:0008006" key="4">
    <source>
        <dbReference type="Google" id="ProtNLM"/>
    </source>
</evidence>
<dbReference type="EMBL" id="WJXA01000012">
    <property type="protein sequence ID" value="KAF7124517.1"/>
    <property type="molecule type" value="Genomic_DNA"/>
</dbReference>
<sequence>MSYLPNSLSFLIANFQSFVTIKLENSNYFAWKTQIENALKATDLFGYVDGSIEIPASKITDSSGHQTLNVAFTQWNTIDRMLLSCLIATLTPSILPHVVGSEHTFQLLNKLEEKFSVLSRSHIHDLRRRLYSLNKTGSMDSYIDSIKEIVQKLAASGSQIDDEELIFHTLNGLKKGYKSFKQMIRTRTEHLSFGSFSSMLLAEELHVSQDQVDSSTILVAPHQTSNPNASASSSSGPSSLFGSHSAPPPFQFPFPTSPSQNYFPSAQRHYNGPRFNRNTNRFRGNQFSKPFNSHFSSNSGWPSSASPGFQSPSGWNSSLGSGFQGSYGSQGSVFQGSYGPPGASGFPFSSGYGGLSNASCQICHRNNHQASTCYYRSNLGYRPFGQNGRPSFGPPVPPTGPSTGPSSSQAFYAASDPMGYYDTGTSFDHPAYAFNMTGYGNCSPSPSQLNGSVTSNEAHSSGHGTTTSTPNDFESAPPTSQSPAGS</sequence>
<feature type="region of interest" description="Disordered" evidence="1">
    <location>
        <begin position="444"/>
        <end position="486"/>
    </location>
</feature>
<dbReference type="PANTHER" id="PTHR47481">
    <property type="match status" value="1"/>
</dbReference>
<evidence type="ECO:0000313" key="3">
    <source>
        <dbReference type="Proteomes" id="UP000626092"/>
    </source>
</evidence>
<name>A0A834G5S9_RHOSS</name>
<evidence type="ECO:0000256" key="1">
    <source>
        <dbReference type="SAM" id="MobiDB-lite"/>
    </source>
</evidence>